<dbReference type="AlphaFoldDB" id="A0AAE1NC36"/>
<dbReference type="Proteomes" id="UP001293593">
    <property type="component" value="Unassembled WGS sequence"/>
</dbReference>
<sequence>MANRFPFLSSPKQLAKHLHSRLPPITASSISFSTAYPHPQGHGDEGGGVTGYVADAARQGTRKAAEVVESVSKTGMEAMDTAWDATKKATQNIRETTTAEADTNVVDTAEYRCVEDLTGQLGDGCDKTEL</sequence>
<evidence type="ECO:0000313" key="1">
    <source>
        <dbReference type="EMBL" id="KAK4285931.1"/>
    </source>
</evidence>
<dbReference type="EMBL" id="JAWXYG010000001">
    <property type="protein sequence ID" value="KAK4285931.1"/>
    <property type="molecule type" value="Genomic_DNA"/>
</dbReference>
<evidence type="ECO:0008006" key="3">
    <source>
        <dbReference type="Google" id="ProtNLM"/>
    </source>
</evidence>
<comment type="caution">
    <text evidence="1">The sequence shown here is derived from an EMBL/GenBank/DDBJ whole genome shotgun (WGS) entry which is preliminary data.</text>
</comment>
<proteinExistence type="predicted"/>
<protein>
    <recommendedName>
        <fullName evidence="3">Late embryogenesis abundant protein</fullName>
    </recommendedName>
</protein>
<keyword evidence="2" id="KW-1185">Reference proteome</keyword>
<evidence type="ECO:0000313" key="2">
    <source>
        <dbReference type="Proteomes" id="UP001293593"/>
    </source>
</evidence>
<gene>
    <name evidence="1" type="ORF">QN277_002556</name>
</gene>
<accession>A0AAE1NC36</accession>
<organism evidence="1 2">
    <name type="scientific">Acacia crassicarpa</name>
    <name type="common">northern wattle</name>
    <dbReference type="NCBI Taxonomy" id="499986"/>
    <lineage>
        <taxon>Eukaryota</taxon>
        <taxon>Viridiplantae</taxon>
        <taxon>Streptophyta</taxon>
        <taxon>Embryophyta</taxon>
        <taxon>Tracheophyta</taxon>
        <taxon>Spermatophyta</taxon>
        <taxon>Magnoliopsida</taxon>
        <taxon>eudicotyledons</taxon>
        <taxon>Gunneridae</taxon>
        <taxon>Pentapetalae</taxon>
        <taxon>rosids</taxon>
        <taxon>fabids</taxon>
        <taxon>Fabales</taxon>
        <taxon>Fabaceae</taxon>
        <taxon>Caesalpinioideae</taxon>
        <taxon>mimosoid clade</taxon>
        <taxon>Acacieae</taxon>
        <taxon>Acacia</taxon>
    </lineage>
</organism>
<reference evidence="1" key="1">
    <citation type="submission" date="2023-10" db="EMBL/GenBank/DDBJ databases">
        <title>Chromosome-level genome of the transformable northern wattle, Acacia crassicarpa.</title>
        <authorList>
            <person name="Massaro I."/>
            <person name="Sinha N.R."/>
            <person name="Poethig S."/>
            <person name="Leichty A.R."/>
        </authorList>
    </citation>
    <scope>NUCLEOTIDE SEQUENCE</scope>
    <source>
        <strain evidence="1">Acra3RX</strain>
        <tissue evidence="1">Leaf</tissue>
    </source>
</reference>
<name>A0AAE1NC36_9FABA</name>